<feature type="region of interest" description="Disordered" evidence="1">
    <location>
        <begin position="459"/>
        <end position="502"/>
    </location>
</feature>
<dbReference type="EMBL" id="VFPT01000001">
    <property type="protein sequence ID" value="TQM92446.1"/>
    <property type="molecule type" value="Genomic_DNA"/>
</dbReference>
<feature type="region of interest" description="Disordered" evidence="1">
    <location>
        <begin position="1"/>
        <end position="21"/>
    </location>
</feature>
<dbReference type="InterPro" id="IPR022081">
    <property type="entry name" value="DUF3631"/>
</dbReference>
<proteinExistence type="predicted"/>
<feature type="compositionally biased region" description="Basic and acidic residues" evidence="1">
    <location>
        <begin position="490"/>
        <end position="502"/>
    </location>
</feature>
<sequence length="502" mass="55481">MDNLDKPAKIHQSEDAAAPEAQAEVKRLAALDPAAYETARKDAAARLGWRASFLDAEVTNARPRKANAGEDDDTPEAIETIKVWPDPVEGASLAEEIRDRLHAHVVFASPADADCAAIWLLGSYLMDTWRLWPRLLITSPTRACGKSTLLEVLEAMAHRGIIASNASPAVIFRAIEAWQPTLLLDEADTWMKANEELAGILNSGHTHRTANVLRTVEVKGELVPAKFSTWCPMVIAGIGTQRDTLMSRSIIIGLRRKLPDETVERLPFDLHRQLHRIRRQAARWADDNALRIGAMEIEPPACGNDRLQDNFTPLTRIAAALGRPWPERVAAAYATKVAVDDDDAEPAGVMMLRDIAELFAARHVDRIANTEIVSELMMLEDRPWMEWRNGKPISAGSVAKLMKPFGIKVTVKKLGGAAARVYLRSEVESAAARYVPSTRSPVTYKQNQQVNLVSKCNPAPKVTSNTIDNPLNNNEGYAVTPRAPESDYISARDDQHNPDAWR</sequence>
<evidence type="ECO:0000313" key="3">
    <source>
        <dbReference type="EMBL" id="TQM92446.1"/>
    </source>
</evidence>
<dbReference type="AlphaFoldDB" id="A0A543KBL2"/>
<keyword evidence="4" id="KW-1185">Reference proteome</keyword>
<evidence type="ECO:0000256" key="1">
    <source>
        <dbReference type="SAM" id="MobiDB-lite"/>
    </source>
</evidence>
<comment type="caution">
    <text evidence="3">The sequence shown here is derived from an EMBL/GenBank/DDBJ whole genome shotgun (WGS) entry which is preliminary data.</text>
</comment>
<dbReference type="Pfam" id="PF12307">
    <property type="entry name" value="DUF3631"/>
    <property type="match status" value="1"/>
</dbReference>
<organism evidence="3 4">
    <name type="scientific">Roseinatronobacter monicus</name>
    <dbReference type="NCBI Taxonomy" id="393481"/>
    <lineage>
        <taxon>Bacteria</taxon>
        <taxon>Pseudomonadati</taxon>
        <taxon>Pseudomonadota</taxon>
        <taxon>Alphaproteobacteria</taxon>
        <taxon>Rhodobacterales</taxon>
        <taxon>Paracoccaceae</taxon>
        <taxon>Roseinatronobacter</taxon>
    </lineage>
</organism>
<name>A0A543KBL2_9RHOB</name>
<dbReference type="RefSeq" id="WP_142080149.1">
    <property type="nucleotide sequence ID" value="NZ_VFPT01000001.1"/>
</dbReference>
<accession>A0A543KBL2</accession>
<feature type="compositionally biased region" description="Basic and acidic residues" evidence="1">
    <location>
        <begin position="1"/>
        <end position="14"/>
    </location>
</feature>
<dbReference type="OrthoDB" id="5959484at2"/>
<feature type="compositionally biased region" description="Polar residues" evidence="1">
    <location>
        <begin position="462"/>
        <end position="475"/>
    </location>
</feature>
<evidence type="ECO:0000313" key="4">
    <source>
        <dbReference type="Proteomes" id="UP000320582"/>
    </source>
</evidence>
<feature type="domain" description="DUF3631" evidence="2">
    <location>
        <begin position="254"/>
        <end position="434"/>
    </location>
</feature>
<protein>
    <submittedName>
        <fullName evidence="3">Uncharacterized protein DUF3631</fullName>
    </submittedName>
</protein>
<gene>
    <name evidence="3" type="ORF">BD293_1053</name>
</gene>
<evidence type="ECO:0000259" key="2">
    <source>
        <dbReference type="Pfam" id="PF12307"/>
    </source>
</evidence>
<reference evidence="3 4" key="1">
    <citation type="submission" date="2019-06" db="EMBL/GenBank/DDBJ databases">
        <title>Genomic Encyclopedia of Archaeal and Bacterial Type Strains, Phase II (KMG-II): from individual species to whole genera.</title>
        <authorList>
            <person name="Goeker M."/>
        </authorList>
    </citation>
    <scope>NUCLEOTIDE SEQUENCE [LARGE SCALE GENOMIC DNA]</scope>
    <source>
        <strain evidence="3 4">DSM 18423</strain>
    </source>
</reference>
<dbReference type="Proteomes" id="UP000320582">
    <property type="component" value="Unassembled WGS sequence"/>
</dbReference>